<geneLocation type="plasmid" evidence="1 2">
    <name>unnamed2</name>
</geneLocation>
<accession>A0AAU7P0H2</accession>
<reference evidence="1 2" key="1">
    <citation type="journal article" date="2024" name="Microbiology">
        <title>Methylomarinum rosea sp. nov., a novel halophilic methanotrophic bacterium from the hypersaline Lake Elton.</title>
        <authorList>
            <person name="Suleimanov R.Z."/>
            <person name="Oshkin I.Y."/>
            <person name="Danilova O.V."/>
            <person name="Suzina N.E."/>
            <person name="Dedysh S.N."/>
        </authorList>
    </citation>
    <scope>NUCLEOTIDE SEQUENCE [LARGE SCALE GENOMIC DNA]</scope>
    <source>
        <strain evidence="1 2">Ch1-1</strain>
        <plasmid evidence="2">unnamed2</plasmid>
    </source>
</reference>
<gene>
    <name evidence="1" type="ORF">Q9L42_020525</name>
</gene>
<protein>
    <submittedName>
        <fullName evidence="1">Uncharacterized protein</fullName>
    </submittedName>
</protein>
<dbReference type="KEGG" id="mech:Q9L42_020525"/>
<evidence type="ECO:0000313" key="1">
    <source>
        <dbReference type="EMBL" id="XBS22700.1"/>
    </source>
</evidence>
<evidence type="ECO:0000313" key="2">
    <source>
        <dbReference type="Proteomes" id="UP001225378"/>
    </source>
</evidence>
<organism evidence="1 2">
    <name type="scientific">Methylomarinum roseum</name>
    <dbReference type="NCBI Taxonomy" id="3067653"/>
    <lineage>
        <taxon>Bacteria</taxon>
        <taxon>Pseudomonadati</taxon>
        <taxon>Pseudomonadota</taxon>
        <taxon>Gammaproteobacteria</taxon>
        <taxon>Methylococcales</taxon>
        <taxon>Methylococcaceae</taxon>
        <taxon>Methylomarinum</taxon>
    </lineage>
</organism>
<dbReference type="AlphaFoldDB" id="A0AAU7P0H2"/>
<keyword evidence="2" id="KW-1185">Reference proteome</keyword>
<dbReference type="Proteomes" id="UP001225378">
    <property type="component" value="Plasmid unnamed2"/>
</dbReference>
<dbReference type="EMBL" id="CP157744">
    <property type="protein sequence ID" value="XBS22700.1"/>
    <property type="molecule type" value="Genomic_DNA"/>
</dbReference>
<name>A0AAU7P0H2_9GAMM</name>
<proteinExistence type="predicted"/>
<dbReference type="RefSeq" id="WP_305910544.1">
    <property type="nucleotide sequence ID" value="NZ_CP157744.1"/>
</dbReference>
<keyword evidence="1" id="KW-0614">Plasmid</keyword>
<sequence>MTDNSELDRAEALGFSSIEEMDQHQAWIESQKHEFQAILDYQFSDEALQRRNEIIQNQQLPSSSLIFVLPEGALSTKAASDFVHIDTRNEYSMSNEHPDHPLDDWRYEVINEDTHLGYNDWVHHRIEADEHLVLDLKP</sequence>